<accession>A0AAN6PN06</accession>
<evidence type="ECO:0000313" key="3">
    <source>
        <dbReference type="Proteomes" id="UP001303115"/>
    </source>
</evidence>
<feature type="region of interest" description="Disordered" evidence="1">
    <location>
        <begin position="628"/>
        <end position="652"/>
    </location>
</feature>
<dbReference type="Gene3D" id="3.40.50.300">
    <property type="entry name" value="P-loop containing nucleotide triphosphate hydrolases"/>
    <property type="match status" value="1"/>
</dbReference>
<protein>
    <submittedName>
        <fullName evidence="2">Uncharacterized protein</fullName>
    </submittedName>
</protein>
<evidence type="ECO:0000313" key="2">
    <source>
        <dbReference type="EMBL" id="KAK4043752.1"/>
    </source>
</evidence>
<dbReference type="InterPro" id="IPR011990">
    <property type="entry name" value="TPR-like_helical_dom_sf"/>
</dbReference>
<dbReference type="SUPFAM" id="SSF48452">
    <property type="entry name" value="TPR-like"/>
    <property type="match status" value="1"/>
</dbReference>
<dbReference type="InterPro" id="IPR035994">
    <property type="entry name" value="Nucleoside_phosphorylase_sf"/>
</dbReference>
<proteinExistence type="predicted"/>
<sequence>MSELDPRLYTVAWIAPLEIEARAALHMFDNRHHGRFPTARGDDYVFHAGDVCGHNVVLASLPAGGQGYGTGSTAALASQVKKVFPNLWFGLLVGVAAGLPDLSRNPPRDIRLGDVLVALPEGDSAGLVAYDLGKETGKGVFQLLQFGHALATTETVVRSAIGSIKLHAPNDTALFLPYYEAMKEREHAHGIFADPGQDKDVLYEADDHDGPERRVERARRQDSRRTRVWYGPIGSGEKLVRDARKRNELRDRYGVIGLEMEAAGTMNHIRVGVIRGVCDYGDEHKNKEWQPYAAAMAAAYAKAVLREIFPSEGPAVVGSPSASASASALQLGRPSTSTTPCHTVPFPRNEDIVHHAAIFSELDVLLPASRGSGKTQIALEYAHRRSFRDPPCSVFWVHADNETTFAQDYKLIATKRGLPASLGGAELLAAVRQRIEADPCWLLVIDNADDLGLFGVGVGGTQARGRLYDLVPRGPVGTVLWTSRDKRIGGSLVGAQRAINVARMTDGEAMRLLETVGVREIGEGERGDAVRLLAELDWLPLAVSQGRRYLSKLGKRKRRWKVLQETEFDRHRRPGLSNSVLETWYISMDQIQRENKMAYDILHVLAFLDSQNIPLEIMKKAAELFKEKPTGDGQDGETAGGVSSGSDSEDDDDEEVLRAVLRLEEFSFLHIRASEDKRRAYDMHKLVQEATRYALSGNHRRKDEARFSKLAIRIVTELFPAALHARKDESPERRRELWEECGRYVMHAQRVGECAGLCEGEVEASGLLTRVSYYLYERERWREREPVDKTAYEFRLKRLGEKHPDTILSLANLATTYHQQGRYEESEKMGIEVLALRRDVLGERHPETIRGMANLAATYYQQGSAALRRDILGERHPDTIKSIEHLAIFTWDGRKQHSKAMAMMEDSFRLCGEVLGPNHPRTRRCLGILKFWETEGRDCHRASLWHRQGLDGRVVATAHHGRRI</sequence>
<dbReference type="PANTHER" id="PTHR46082">
    <property type="entry name" value="ATP/GTP-BINDING PROTEIN-RELATED"/>
    <property type="match status" value="1"/>
</dbReference>
<reference evidence="3" key="1">
    <citation type="journal article" date="2023" name="Mol. Phylogenet. Evol.">
        <title>Genome-scale phylogeny and comparative genomics of the fungal order Sordariales.</title>
        <authorList>
            <person name="Hensen N."/>
            <person name="Bonometti L."/>
            <person name="Westerberg I."/>
            <person name="Brannstrom I.O."/>
            <person name="Guillou S."/>
            <person name="Cros-Aarteil S."/>
            <person name="Calhoun S."/>
            <person name="Haridas S."/>
            <person name="Kuo A."/>
            <person name="Mondo S."/>
            <person name="Pangilinan J."/>
            <person name="Riley R."/>
            <person name="LaButti K."/>
            <person name="Andreopoulos B."/>
            <person name="Lipzen A."/>
            <person name="Chen C."/>
            <person name="Yan M."/>
            <person name="Daum C."/>
            <person name="Ng V."/>
            <person name="Clum A."/>
            <person name="Steindorff A."/>
            <person name="Ohm R.A."/>
            <person name="Martin F."/>
            <person name="Silar P."/>
            <person name="Natvig D.O."/>
            <person name="Lalanne C."/>
            <person name="Gautier V."/>
            <person name="Ament-Velasquez S.L."/>
            <person name="Kruys A."/>
            <person name="Hutchinson M.I."/>
            <person name="Powell A.J."/>
            <person name="Barry K."/>
            <person name="Miller A.N."/>
            <person name="Grigoriev I.V."/>
            <person name="Debuchy R."/>
            <person name="Gladieux P."/>
            <person name="Hiltunen Thoren M."/>
            <person name="Johannesson H."/>
        </authorList>
    </citation>
    <scope>NUCLEOTIDE SEQUENCE [LARGE SCALE GENOMIC DNA]</scope>
    <source>
        <strain evidence="3">CBS 284.82</strain>
    </source>
</reference>
<comment type="caution">
    <text evidence="2">The sequence shown here is derived from an EMBL/GenBank/DDBJ whole genome shotgun (WGS) entry which is preliminary data.</text>
</comment>
<dbReference type="Pfam" id="PF13374">
    <property type="entry name" value="TPR_10"/>
    <property type="match status" value="1"/>
</dbReference>
<dbReference type="Proteomes" id="UP001303115">
    <property type="component" value="Unassembled WGS sequence"/>
</dbReference>
<keyword evidence="3" id="KW-1185">Reference proteome</keyword>
<dbReference type="GO" id="GO:0009116">
    <property type="term" value="P:nucleoside metabolic process"/>
    <property type="evidence" value="ECO:0007669"/>
    <property type="project" value="InterPro"/>
</dbReference>
<gene>
    <name evidence="2" type="ORF">C8A01DRAFT_43319</name>
</gene>
<dbReference type="SUPFAM" id="SSF52540">
    <property type="entry name" value="P-loop containing nucleoside triphosphate hydrolases"/>
    <property type="match status" value="1"/>
</dbReference>
<dbReference type="Gene3D" id="1.25.40.10">
    <property type="entry name" value="Tetratricopeptide repeat domain"/>
    <property type="match status" value="1"/>
</dbReference>
<dbReference type="AlphaFoldDB" id="A0AAN6PN06"/>
<dbReference type="Gene3D" id="3.40.50.1580">
    <property type="entry name" value="Nucleoside phosphorylase domain"/>
    <property type="match status" value="1"/>
</dbReference>
<dbReference type="EMBL" id="MU854324">
    <property type="protein sequence ID" value="KAK4043752.1"/>
    <property type="molecule type" value="Genomic_DNA"/>
</dbReference>
<organism evidence="2 3">
    <name type="scientific">Parachaetomium inaequale</name>
    <dbReference type="NCBI Taxonomy" id="2588326"/>
    <lineage>
        <taxon>Eukaryota</taxon>
        <taxon>Fungi</taxon>
        <taxon>Dikarya</taxon>
        <taxon>Ascomycota</taxon>
        <taxon>Pezizomycotina</taxon>
        <taxon>Sordariomycetes</taxon>
        <taxon>Sordariomycetidae</taxon>
        <taxon>Sordariales</taxon>
        <taxon>Chaetomiaceae</taxon>
        <taxon>Parachaetomium</taxon>
    </lineage>
</organism>
<evidence type="ECO:0000256" key="1">
    <source>
        <dbReference type="SAM" id="MobiDB-lite"/>
    </source>
</evidence>
<name>A0AAN6PN06_9PEZI</name>
<dbReference type="SUPFAM" id="SSF53167">
    <property type="entry name" value="Purine and uridine phosphorylases"/>
    <property type="match status" value="1"/>
</dbReference>
<dbReference type="InterPro" id="IPR027417">
    <property type="entry name" value="P-loop_NTPase"/>
</dbReference>
<dbReference type="GO" id="GO:0003824">
    <property type="term" value="F:catalytic activity"/>
    <property type="evidence" value="ECO:0007669"/>
    <property type="project" value="InterPro"/>
</dbReference>
<dbReference type="PANTHER" id="PTHR46082:SF11">
    <property type="entry name" value="AAA+ ATPASE DOMAIN-CONTAINING PROTEIN-RELATED"/>
    <property type="match status" value="1"/>
</dbReference>
<dbReference type="Pfam" id="PF13424">
    <property type="entry name" value="TPR_12"/>
    <property type="match status" value="1"/>
</dbReference>
<dbReference type="InterPro" id="IPR053137">
    <property type="entry name" value="NLR-like"/>
</dbReference>